<dbReference type="Proteomes" id="UP001446871">
    <property type="component" value="Unassembled WGS sequence"/>
</dbReference>
<feature type="region of interest" description="Disordered" evidence="1">
    <location>
        <begin position="110"/>
        <end position="139"/>
    </location>
</feature>
<feature type="region of interest" description="Disordered" evidence="1">
    <location>
        <begin position="1"/>
        <end position="20"/>
    </location>
</feature>
<accession>A0ABR1U2G0</accession>
<name>A0ABR1U2G0_9PEZI</name>
<sequence>MYPVEKLKRPWRSAGPDELSDEPGAIRVRMIAHLSDGSRKTLDSLKEWATKSRPPCVKRIKIDHVEPAGSGMVTFSIPVSVWANLPDHPGFKTIAFIGDIREIVVPPRVLGSSTNLPERPSEKRQSLGGLGGSENKRPS</sequence>
<organism evidence="2 3">
    <name type="scientific">Apiospora saccharicola</name>
    <dbReference type="NCBI Taxonomy" id="335842"/>
    <lineage>
        <taxon>Eukaryota</taxon>
        <taxon>Fungi</taxon>
        <taxon>Dikarya</taxon>
        <taxon>Ascomycota</taxon>
        <taxon>Pezizomycotina</taxon>
        <taxon>Sordariomycetes</taxon>
        <taxon>Xylariomycetidae</taxon>
        <taxon>Amphisphaeriales</taxon>
        <taxon>Apiosporaceae</taxon>
        <taxon>Apiospora</taxon>
    </lineage>
</organism>
<dbReference type="EMBL" id="JAQQWM010000008">
    <property type="protein sequence ID" value="KAK8053003.1"/>
    <property type="molecule type" value="Genomic_DNA"/>
</dbReference>
<gene>
    <name evidence="2" type="ORF">PG996_012304</name>
</gene>
<evidence type="ECO:0000256" key="1">
    <source>
        <dbReference type="SAM" id="MobiDB-lite"/>
    </source>
</evidence>
<keyword evidence="3" id="KW-1185">Reference proteome</keyword>
<proteinExistence type="predicted"/>
<evidence type="ECO:0000313" key="3">
    <source>
        <dbReference type="Proteomes" id="UP001446871"/>
    </source>
</evidence>
<comment type="caution">
    <text evidence="2">The sequence shown here is derived from an EMBL/GenBank/DDBJ whole genome shotgun (WGS) entry which is preliminary data.</text>
</comment>
<protein>
    <submittedName>
        <fullName evidence="2">Uncharacterized protein</fullName>
    </submittedName>
</protein>
<evidence type="ECO:0000313" key="2">
    <source>
        <dbReference type="EMBL" id="KAK8053003.1"/>
    </source>
</evidence>
<reference evidence="2 3" key="1">
    <citation type="submission" date="2023-01" db="EMBL/GenBank/DDBJ databases">
        <title>Analysis of 21 Apiospora genomes using comparative genomics revels a genus with tremendous synthesis potential of carbohydrate active enzymes and secondary metabolites.</title>
        <authorList>
            <person name="Sorensen T."/>
        </authorList>
    </citation>
    <scope>NUCLEOTIDE SEQUENCE [LARGE SCALE GENOMIC DNA]</scope>
    <source>
        <strain evidence="2 3">CBS 83171</strain>
    </source>
</reference>